<name>A0AAN9Y1R8_9HEMI</name>
<evidence type="ECO:0000256" key="1">
    <source>
        <dbReference type="ARBA" id="ARBA00022574"/>
    </source>
</evidence>
<dbReference type="Pfam" id="PF00400">
    <property type="entry name" value="WD40"/>
    <property type="match status" value="1"/>
</dbReference>
<dbReference type="InterPro" id="IPR015943">
    <property type="entry name" value="WD40/YVTN_repeat-like_dom_sf"/>
</dbReference>
<feature type="domain" description="BEACH-type PH" evidence="4">
    <location>
        <begin position="1418"/>
        <end position="1516"/>
    </location>
</feature>
<evidence type="ECO:0000313" key="5">
    <source>
        <dbReference type="EMBL" id="KAK7582507.1"/>
    </source>
</evidence>
<protein>
    <recommendedName>
        <fullName evidence="4">BEACH-type PH domain-containing protein</fullName>
    </recommendedName>
</protein>
<sequence length="2031" mass="233664">MTSLFLSDEVSDQKSWSSTLFQNTVDRRLEEIDYCIEKTQITVQCSCRRNDCAYKIRVTMINFLCRIEKICKEYPKIRENLIRHNVISYLLDFLMSSTNVGLQSTIINLLSVLFRYRANRVELRKFFNFFVQNDHLVPQFVDGLLVLISGSTEKIAPTFFLNFPQLSLPEDRYQNNVLDEWVSSVQRLQNEYIPTPWDHSCLNLSSFQNQPTCIWSTGFSVSFWLKYNALSDHVLPKLSKNSSSENQMHILSVGTDTMLLELWVEETKCCFGLRLTLIGDNNFEVHSKFIISAPISSSRWHLMAICVSSEMKNENINFAMKVIIDGMHEEIFQTNFKKLPKSRRNDKMRVIIGDYLSYPSEFQSSYCLGNLMMFQSDILTKVHCLTIRSYGPDFENFLAPSTNGMKVNLTSSIFVPHDIDDSVFLQVLQNHEKYVEHLREKIILSFTPRESQYFYRYLFHVDSLVSKNIHSFGTQSFECQTTDQHFLYNIKSSILHPILPQRVHTFYDYILDNGGFSFVSFLLAKVVELSECPFVHANILRFVLKISSSDCYLHSQLEMHRGYDLISYVMANARFIFSEHSLIVLLEATCNEKLFRSDDICTLRFPKQVRIYNAHIISALILPHWRRWQECNPSLLIVFFKNLCKFIHPRNNHQTFNAELLTSQAIVEKILNFCQEKFLEGSLLTGVEENDGDVNRKLIAAVLDFMQSMVCLLHSVDHFRLITDFLLVMYPSSALRYQPSEGGYFWSFETSSIEKLQKRFQSQDKVDDIVAELCITHEINSDTCWNGDAPTLSLSCEDKMDVLLNCNSKECTACKGEGNFECIHNLNCKGSSRKTFCQQCQVTFCDSILGQNSVPSGPLNDSFFAVGLLSILHNTVMVLPDTILKTILRDIVNGDLLITLINHPHASVRAAVLKLVNACMSRVPNPETDIFNMHKGFYILADQLTLYPVSEELVNNCVSMICRHGFTSRKEFSLCLTASPPLLALLPKSVPHFLIAINILRYVKLMVKRNRHALEILTQNGLIDNLLKTIQITIHASICESCREECMKPLVAESMDLFNVIVNTCLLHLNLSTSKTVTVLANDLMSRFEFVINRSLEFILFPQTIAISAFVVPLDKTFRFVCKLFVVLIDAVSDMVAKTDSIYQQVNVFLRKQMVHFLLWVLTPSKPTYMRMFAVRKLHFEPNLKKIIVTLFHDDVESEYKLAVFLWQLTFSNSHKLSHSELSLCENFIQRIRRLRVLSIGVQEKTEKRWCFQVRTNIREMTMAFWDQQKLYFDTLAAFIKNYSNEMQTLSKVKQENGFVLSGNIVERLDAQNRKHLYDANVKNCIRVEIKMIWTKIIEQLTHERSSWFVRLRPCNFWTHESVPLSNGADKLSKCEGNAGKKFLIQKCLQQMDNSYEKRLSYLFDENEPNASVLSYIFMKDVISTTFNVIKIQYGTEIDGEILIGEKNLYFIPARDIHLIDYNSDFSIPFNSIDEIFYRTYKLKDNCVEMFLSNGKAEFFNFFSQEKRNEFLGILKNCISSKRIICCCILDIFTQKWKNSLITNWEYIHILNKLAGKSYNDIMQYPLMPLILADYKKNNDAVISEYFDACEILRNIYTPKKTNRTVIKNIKLPRWAHNNHRLFALVYRQLLESQYVRKNLPHWIDLTFGFKQATDFVKKQVSPDNCVRTSCQMKNPLFTAPHPLSIDKKEEGGHTIPVISDVRSINWGNFAGSPSKDPPSIVSRRYFSLPVVAFVPLMTNSVHVVFSKTAPLFFYDYEQVLETGQKDHIKVSHQFLLYWNSNNGIISIKDNSVQRPLAFCSPRDPITVCSTTPDYCNVWVGLSSGTIFVFKLVFDSSSILTDMRENPSLLLGHSNKINAICLSRPFGIAVSVSEDKSAIFWNLNKMTYMRSITGIEFPLNTIAISDTLGDVAMVGYDELNSRSSLRMYTIDGVLLGTVDCAERITAICFSTAPEGISVNVIVTAFQNGVIRLWNTWDLSAVAEFSAMSPSPVTSLTYSSDAENLYAATEDGYVTVWRSSERTTTKNSCCQR</sequence>
<dbReference type="PANTHER" id="PTHR13743">
    <property type="entry name" value="BEIGE/BEACH-RELATED"/>
    <property type="match status" value="1"/>
</dbReference>
<keyword evidence="1 3" id="KW-0853">WD repeat</keyword>
<dbReference type="Pfam" id="PF14844">
    <property type="entry name" value="PH_BEACH"/>
    <property type="match status" value="1"/>
</dbReference>
<feature type="repeat" description="WD" evidence="3">
    <location>
        <begin position="1850"/>
        <end position="1891"/>
    </location>
</feature>
<dbReference type="Proteomes" id="UP001367676">
    <property type="component" value="Unassembled WGS sequence"/>
</dbReference>
<reference evidence="5 6" key="1">
    <citation type="submission" date="2024-03" db="EMBL/GenBank/DDBJ databases">
        <title>Adaptation during the transition from Ophiocordyceps entomopathogen to insect associate is accompanied by gene loss and intensified selection.</title>
        <authorList>
            <person name="Ward C.M."/>
            <person name="Onetto C.A."/>
            <person name="Borneman A.R."/>
        </authorList>
    </citation>
    <scope>NUCLEOTIDE SEQUENCE [LARGE SCALE GENOMIC DNA]</scope>
    <source>
        <strain evidence="5">AWRI1</strain>
        <tissue evidence="5">Single Adult Female</tissue>
    </source>
</reference>
<dbReference type="Pfam" id="PF02138">
    <property type="entry name" value="Beach"/>
    <property type="match status" value="2"/>
</dbReference>
<keyword evidence="2" id="KW-0677">Repeat</keyword>
<dbReference type="InterPro" id="IPR036372">
    <property type="entry name" value="BEACH_dom_sf"/>
</dbReference>
<dbReference type="PROSITE" id="PS00678">
    <property type="entry name" value="WD_REPEATS_1"/>
    <property type="match status" value="1"/>
</dbReference>
<dbReference type="EMBL" id="JBBCAQ010000033">
    <property type="protein sequence ID" value="KAK7582507.1"/>
    <property type="molecule type" value="Genomic_DNA"/>
</dbReference>
<dbReference type="PROSITE" id="PS51783">
    <property type="entry name" value="PH_BEACH"/>
    <property type="match status" value="1"/>
</dbReference>
<dbReference type="PANTHER" id="PTHR13743:SF86">
    <property type="entry name" value="LYSOSOMAL-TRAFFICKING REGULATOR"/>
    <property type="match status" value="1"/>
</dbReference>
<dbReference type="SMART" id="SM00320">
    <property type="entry name" value="WD40"/>
    <property type="match status" value="4"/>
</dbReference>
<dbReference type="PROSITE" id="PS50082">
    <property type="entry name" value="WD_REPEATS_2"/>
    <property type="match status" value="2"/>
</dbReference>
<dbReference type="InterPro" id="IPR001680">
    <property type="entry name" value="WD40_rpt"/>
</dbReference>
<comment type="caution">
    <text evidence="5">The sequence shown here is derived from an EMBL/GenBank/DDBJ whole genome shotgun (WGS) entry which is preliminary data.</text>
</comment>
<proteinExistence type="predicted"/>
<dbReference type="InterPro" id="IPR000409">
    <property type="entry name" value="BEACH_dom"/>
</dbReference>
<keyword evidence="6" id="KW-1185">Reference proteome</keyword>
<dbReference type="SUPFAM" id="SSF81837">
    <property type="entry name" value="BEACH domain"/>
    <property type="match status" value="1"/>
</dbReference>
<dbReference type="SUPFAM" id="SSF50978">
    <property type="entry name" value="WD40 repeat-like"/>
    <property type="match status" value="1"/>
</dbReference>
<dbReference type="Gene3D" id="2.130.10.10">
    <property type="entry name" value="YVTN repeat-like/Quinoprotein amine dehydrogenase"/>
    <property type="match status" value="1"/>
</dbReference>
<gene>
    <name evidence="5" type="ORF">V9T40_013952</name>
</gene>
<dbReference type="Gene3D" id="2.30.29.30">
    <property type="entry name" value="Pleckstrin-homology domain (PH domain)/Phosphotyrosine-binding domain (PTB)"/>
    <property type="match status" value="1"/>
</dbReference>
<organism evidence="5 6">
    <name type="scientific">Parthenolecanium corni</name>
    <dbReference type="NCBI Taxonomy" id="536013"/>
    <lineage>
        <taxon>Eukaryota</taxon>
        <taxon>Metazoa</taxon>
        <taxon>Ecdysozoa</taxon>
        <taxon>Arthropoda</taxon>
        <taxon>Hexapoda</taxon>
        <taxon>Insecta</taxon>
        <taxon>Pterygota</taxon>
        <taxon>Neoptera</taxon>
        <taxon>Paraneoptera</taxon>
        <taxon>Hemiptera</taxon>
        <taxon>Sternorrhyncha</taxon>
        <taxon>Coccoidea</taxon>
        <taxon>Coccidae</taxon>
        <taxon>Parthenolecanium</taxon>
    </lineage>
</organism>
<dbReference type="Gene3D" id="1.10.1540.10">
    <property type="entry name" value="BEACH domain"/>
    <property type="match status" value="2"/>
</dbReference>
<dbReference type="SUPFAM" id="SSF50729">
    <property type="entry name" value="PH domain-like"/>
    <property type="match status" value="1"/>
</dbReference>
<evidence type="ECO:0000256" key="3">
    <source>
        <dbReference type="PROSITE-ProRule" id="PRU00221"/>
    </source>
</evidence>
<evidence type="ECO:0000259" key="4">
    <source>
        <dbReference type="PROSITE" id="PS51783"/>
    </source>
</evidence>
<dbReference type="InterPro" id="IPR011993">
    <property type="entry name" value="PH-like_dom_sf"/>
</dbReference>
<accession>A0AAN9Y1R8</accession>
<dbReference type="InterPro" id="IPR050865">
    <property type="entry name" value="BEACH_Domain"/>
</dbReference>
<evidence type="ECO:0000256" key="2">
    <source>
        <dbReference type="ARBA" id="ARBA00022737"/>
    </source>
</evidence>
<evidence type="ECO:0000313" key="6">
    <source>
        <dbReference type="Proteomes" id="UP001367676"/>
    </source>
</evidence>
<dbReference type="InterPro" id="IPR036322">
    <property type="entry name" value="WD40_repeat_dom_sf"/>
</dbReference>
<dbReference type="InterPro" id="IPR019775">
    <property type="entry name" value="WD40_repeat_CS"/>
</dbReference>
<dbReference type="InterPro" id="IPR023362">
    <property type="entry name" value="PH-BEACH_dom"/>
</dbReference>
<dbReference type="SMART" id="SM01026">
    <property type="entry name" value="Beach"/>
    <property type="match status" value="1"/>
</dbReference>
<feature type="repeat" description="WD" evidence="3">
    <location>
        <begin position="1985"/>
        <end position="2026"/>
    </location>
</feature>